<evidence type="ECO:0000256" key="1">
    <source>
        <dbReference type="SAM" id="MobiDB-lite"/>
    </source>
</evidence>
<feature type="compositionally biased region" description="Polar residues" evidence="1">
    <location>
        <begin position="18"/>
        <end position="46"/>
    </location>
</feature>
<evidence type="ECO:0000313" key="2">
    <source>
        <dbReference type="EMBL" id="KAF3846683.1"/>
    </source>
</evidence>
<organism evidence="2 3">
    <name type="scientific">Dissostichus mawsoni</name>
    <name type="common">Antarctic cod</name>
    <dbReference type="NCBI Taxonomy" id="36200"/>
    <lineage>
        <taxon>Eukaryota</taxon>
        <taxon>Metazoa</taxon>
        <taxon>Chordata</taxon>
        <taxon>Craniata</taxon>
        <taxon>Vertebrata</taxon>
        <taxon>Euteleostomi</taxon>
        <taxon>Actinopterygii</taxon>
        <taxon>Neopterygii</taxon>
        <taxon>Teleostei</taxon>
        <taxon>Neoteleostei</taxon>
        <taxon>Acanthomorphata</taxon>
        <taxon>Eupercaria</taxon>
        <taxon>Perciformes</taxon>
        <taxon>Notothenioidei</taxon>
        <taxon>Nototheniidae</taxon>
        <taxon>Dissostichus</taxon>
    </lineage>
</organism>
<comment type="caution">
    <text evidence="2">The sequence shown here is derived from an EMBL/GenBank/DDBJ whole genome shotgun (WGS) entry which is preliminary data.</text>
</comment>
<evidence type="ECO:0000313" key="3">
    <source>
        <dbReference type="Proteomes" id="UP000518266"/>
    </source>
</evidence>
<proteinExistence type="predicted"/>
<dbReference type="AlphaFoldDB" id="A0A7J5YC38"/>
<keyword evidence="3" id="KW-1185">Reference proteome</keyword>
<dbReference type="EMBL" id="JAAKFY010000014">
    <property type="protein sequence ID" value="KAF3846683.1"/>
    <property type="molecule type" value="Genomic_DNA"/>
</dbReference>
<sequence length="140" mass="15314">MTLFTTEHMDGGAPTQPYPSNSPVGETTETSETYQSPPFTENNAAPTYQGPVPVCTWDTWQSSSAATLAALLGVCQAFFFLFFLSPPPGDRLPLQRPAVALHRQELLLLPGVREQHQQLVEDAVEVVPEQLLTAAVVLHR</sequence>
<reference evidence="2 3" key="1">
    <citation type="submission" date="2020-03" db="EMBL/GenBank/DDBJ databases">
        <title>Dissostichus mawsoni Genome sequencing and assembly.</title>
        <authorList>
            <person name="Park H."/>
        </authorList>
    </citation>
    <scope>NUCLEOTIDE SEQUENCE [LARGE SCALE GENOMIC DNA]</scope>
    <source>
        <strain evidence="2">DM0001</strain>
        <tissue evidence="2">Muscle</tissue>
    </source>
</reference>
<accession>A0A7J5YC38</accession>
<gene>
    <name evidence="2" type="ORF">F7725_003761</name>
</gene>
<protein>
    <submittedName>
        <fullName evidence="2">Uncharacterized protein</fullName>
    </submittedName>
</protein>
<name>A0A7J5YC38_DISMA</name>
<feature type="region of interest" description="Disordered" evidence="1">
    <location>
        <begin position="1"/>
        <end position="47"/>
    </location>
</feature>
<dbReference type="OrthoDB" id="10041611at2759"/>
<dbReference type="Proteomes" id="UP000518266">
    <property type="component" value="Unassembled WGS sequence"/>
</dbReference>